<evidence type="ECO:0000313" key="2">
    <source>
        <dbReference type="EMBL" id="QDU68478.1"/>
    </source>
</evidence>
<dbReference type="Pfam" id="PF01926">
    <property type="entry name" value="MMR_HSR1"/>
    <property type="match status" value="1"/>
</dbReference>
<protein>
    <submittedName>
        <fullName evidence="2">GTPase Der</fullName>
    </submittedName>
</protein>
<organism evidence="2 3">
    <name type="scientific">Engelhardtia mirabilis</name>
    <dbReference type="NCBI Taxonomy" id="2528011"/>
    <lineage>
        <taxon>Bacteria</taxon>
        <taxon>Pseudomonadati</taxon>
        <taxon>Planctomycetota</taxon>
        <taxon>Planctomycetia</taxon>
        <taxon>Planctomycetia incertae sedis</taxon>
        <taxon>Engelhardtia</taxon>
    </lineage>
</organism>
<proteinExistence type="predicted"/>
<dbReference type="SUPFAM" id="SSF52540">
    <property type="entry name" value="P-loop containing nucleoside triphosphate hydrolases"/>
    <property type="match status" value="1"/>
</dbReference>
<dbReference type="InterPro" id="IPR027417">
    <property type="entry name" value="P-loop_NTPase"/>
</dbReference>
<dbReference type="GO" id="GO:0005525">
    <property type="term" value="F:GTP binding"/>
    <property type="evidence" value="ECO:0007669"/>
    <property type="project" value="InterPro"/>
</dbReference>
<dbReference type="RefSeq" id="WP_145067529.1">
    <property type="nucleotide sequence ID" value="NZ_CP036287.1"/>
</dbReference>
<dbReference type="InterPro" id="IPR006073">
    <property type="entry name" value="GTP-bd"/>
</dbReference>
<dbReference type="KEGG" id="pbap:Pla133_35760"/>
<dbReference type="Gene3D" id="3.40.50.300">
    <property type="entry name" value="P-loop containing nucleotide triphosphate hydrolases"/>
    <property type="match status" value="1"/>
</dbReference>
<gene>
    <name evidence="2" type="primary">der_2</name>
    <name evidence="2" type="ORF">Pla133_35760</name>
</gene>
<name>A0A518BNC1_9BACT</name>
<dbReference type="AlphaFoldDB" id="A0A518BNC1"/>
<reference evidence="2 3" key="1">
    <citation type="submission" date="2019-02" db="EMBL/GenBank/DDBJ databases">
        <title>Deep-cultivation of Planctomycetes and their phenomic and genomic characterization uncovers novel biology.</title>
        <authorList>
            <person name="Wiegand S."/>
            <person name="Jogler M."/>
            <person name="Boedeker C."/>
            <person name="Pinto D."/>
            <person name="Vollmers J."/>
            <person name="Rivas-Marin E."/>
            <person name="Kohn T."/>
            <person name="Peeters S.H."/>
            <person name="Heuer A."/>
            <person name="Rast P."/>
            <person name="Oberbeckmann S."/>
            <person name="Bunk B."/>
            <person name="Jeske O."/>
            <person name="Meyerdierks A."/>
            <person name="Storesund J.E."/>
            <person name="Kallscheuer N."/>
            <person name="Luecker S."/>
            <person name="Lage O.M."/>
            <person name="Pohl T."/>
            <person name="Merkel B.J."/>
            <person name="Hornburger P."/>
            <person name="Mueller R.-W."/>
            <person name="Bruemmer F."/>
            <person name="Labrenz M."/>
            <person name="Spormann A.M."/>
            <person name="Op den Camp H."/>
            <person name="Overmann J."/>
            <person name="Amann R."/>
            <person name="Jetten M.S.M."/>
            <person name="Mascher T."/>
            <person name="Medema M.H."/>
            <person name="Devos D.P."/>
            <person name="Kaster A.-K."/>
            <person name="Ovreas L."/>
            <person name="Rohde M."/>
            <person name="Galperin M.Y."/>
            <person name="Jogler C."/>
        </authorList>
    </citation>
    <scope>NUCLEOTIDE SEQUENCE [LARGE SCALE GENOMIC DNA]</scope>
    <source>
        <strain evidence="2 3">Pla133</strain>
    </source>
</reference>
<accession>A0A518BNC1</accession>
<evidence type="ECO:0000259" key="1">
    <source>
        <dbReference type="Pfam" id="PF01926"/>
    </source>
</evidence>
<sequence>MDLDLAQRLRALRDALARVPEGADDEAVGRAQDRLERDLLPRTAAAGGAVVAGIVGPNNAGKSALFNGLAGAVVSPSLPTGGATRRLVGAARAPLARELTEMEAWGRFEVVPWDTESDSELPTRAPERPAQLLLTASAQVPESVLLIDTPDFDSVARENRAASEALLAVADVVIVVVTRHTYQNAEVVEYLRRWLVHGRPWILVYNEAARPELVDEHAAKLAQDVGHAPLAIFGAPYDAGVMDGERPLIAREGARPDGRPLAEMLADTIALRELKRSALDASLAQLRDDVVAIADRLDERALRAGKVVAQASQAARDLGFRIAGEAMPAGPFLAAFRAVLDRRSNRVSRRWRAGLQGLRVRLEALPRAIGLMKEAPEPERVAGGLEAVETKVLERLWPAFHESLARDLGAEARSPARRDCPAPLAHLLDADLARPTGERRDAARAALAELPVEFGRFQKACEELVERGLDERGSDWDIQAAADLATLLPVAIAAAVIVKTGGFAADVGAAAGGAVTTFLFEKYSHVLGSQIVAEAGRRWQGERGGGLAEAFLAAALPTAREPLLRASLEDRELSHALRGLLEGAEHNSEEDAA</sequence>
<keyword evidence="3" id="KW-1185">Reference proteome</keyword>
<evidence type="ECO:0000313" key="3">
    <source>
        <dbReference type="Proteomes" id="UP000316921"/>
    </source>
</evidence>
<feature type="domain" description="G" evidence="1">
    <location>
        <begin position="53"/>
        <end position="206"/>
    </location>
</feature>
<dbReference type="EMBL" id="CP036287">
    <property type="protein sequence ID" value="QDU68478.1"/>
    <property type="molecule type" value="Genomic_DNA"/>
</dbReference>
<dbReference type="Proteomes" id="UP000316921">
    <property type="component" value="Chromosome"/>
</dbReference>